<evidence type="ECO:0000313" key="2">
    <source>
        <dbReference type="EMBL" id="KAK7390262.1"/>
    </source>
</evidence>
<feature type="transmembrane region" description="Helical" evidence="1">
    <location>
        <begin position="183"/>
        <end position="210"/>
    </location>
</feature>
<keyword evidence="1" id="KW-0472">Membrane</keyword>
<protein>
    <recommendedName>
        <fullName evidence="4">PLAC8 motif-containing protein</fullName>
    </recommendedName>
</protein>
<comment type="caution">
    <text evidence="2">The sequence shown here is derived from an EMBL/GenBank/DDBJ whole genome shotgun (WGS) entry which is preliminary data.</text>
</comment>
<dbReference type="Pfam" id="PF11204">
    <property type="entry name" value="DUF2985"/>
    <property type="match status" value="1"/>
</dbReference>
<dbReference type="NCBIfam" id="TIGR01571">
    <property type="entry name" value="A_thal_Cys_rich"/>
    <property type="match status" value="1"/>
</dbReference>
<dbReference type="Pfam" id="PF04749">
    <property type="entry name" value="PLAC8"/>
    <property type="match status" value="1"/>
</dbReference>
<feature type="transmembrane region" description="Helical" evidence="1">
    <location>
        <begin position="282"/>
        <end position="300"/>
    </location>
</feature>
<feature type="transmembrane region" description="Helical" evidence="1">
    <location>
        <begin position="150"/>
        <end position="171"/>
    </location>
</feature>
<evidence type="ECO:0000256" key="1">
    <source>
        <dbReference type="SAM" id="Phobius"/>
    </source>
</evidence>
<feature type="transmembrane region" description="Helical" evidence="1">
    <location>
        <begin position="59"/>
        <end position="81"/>
    </location>
</feature>
<keyword evidence="1" id="KW-1133">Transmembrane helix</keyword>
<dbReference type="EMBL" id="JAYMYS010000006">
    <property type="protein sequence ID" value="KAK7390262.1"/>
    <property type="molecule type" value="Genomic_DNA"/>
</dbReference>
<dbReference type="InterPro" id="IPR021369">
    <property type="entry name" value="DUF2985"/>
</dbReference>
<keyword evidence="1" id="KW-0812">Transmembrane</keyword>
<accession>A0AAN9S7C5</accession>
<dbReference type="PANTHER" id="PTHR31045:SF21">
    <property type="entry name" value="PLAC8 FAMILY PROTEIN"/>
    <property type="match status" value="1"/>
</dbReference>
<dbReference type="InterPro" id="IPR006461">
    <property type="entry name" value="PLAC_motif_containing"/>
</dbReference>
<evidence type="ECO:0000313" key="3">
    <source>
        <dbReference type="Proteomes" id="UP001386955"/>
    </source>
</evidence>
<dbReference type="AlphaFoldDB" id="A0AAN9S7C5"/>
<dbReference type="GO" id="GO:0051762">
    <property type="term" value="P:sesquiterpene biosynthetic process"/>
    <property type="evidence" value="ECO:0007669"/>
    <property type="project" value="TreeGrafter"/>
</dbReference>
<evidence type="ECO:0008006" key="4">
    <source>
        <dbReference type="Google" id="ProtNLM"/>
    </source>
</evidence>
<organism evidence="2 3">
    <name type="scientific">Psophocarpus tetragonolobus</name>
    <name type="common">Winged bean</name>
    <name type="synonym">Dolichos tetragonolobus</name>
    <dbReference type="NCBI Taxonomy" id="3891"/>
    <lineage>
        <taxon>Eukaryota</taxon>
        <taxon>Viridiplantae</taxon>
        <taxon>Streptophyta</taxon>
        <taxon>Embryophyta</taxon>
        <taxon>Tracheophyta</taxon>
        <taxon>Spermatophyta</taxon>
        <taxon>Magnoliopsida</taxon>
        <taxon>eudicotyledons</taxon>
        <taxon>Gunneridae</taxon>
        <taxon>Pentapetalae</taxon>
        <taxon>rosids</taxon>
        <taxon>fabids</taxon>
        <taxon>Fabales</taxon>
        <taxon>Fabaceae</taxon>
        <taxon>Papilionoideae</taxon>
        <taxon>50 kb inversion clade</taxon>
        <taxon>NPAAA clade</taxon>
        <taxon>indigoferoid/millettioid clade</taxon>
        <taxon>Phaseoleae</taxon>
        <taxon>Psophocarpus</taxon>
    </lineage>
</organism>
<sequence>MTEATLGGSLQYEFSRFVPSSIWEKWRKTFNYVLAKKIDWLSLRKSCKQWIKNPLSMALLLWIICVSVSGALLFLVMTGIMNKILTKQSQRDSWYEVNNQFLNALFTLMCLYQHPKRLHHLVLLCRWKQKDVIILRKTYCKNGSCKPNEWIHMMVVVVLLHVNCFAQYALCGLNWGFNRSDRPVVGVGICISIAIAAAALAGLHCIFSPLGKEYDTDKESQNHIPISTKFALRNEHSLVEYTPQWRGGLFDIWDNLSVACLTLFCSFCLFGRNMERLHFGNMYVHITTFLLFCIAPFFIFNMATINIDNEPVRIVLGFMGILLCVFGLLYGGYWRIQTRERFNLPANKICCGKPAVTDCMQWLFCCWCSLAQEVRTAEFYDIVDDKIVCKKQTASGVQAALNSLPPEDKAPPVTSMSTSSFWRSDSLNKIWSEDYSSLSEIELSREGMQNVMEAPIPLSIQIDDKDSKRT</sequence>
<reference evidence="2 3" key="1">
    <citation type="submission" date="2024-01" db="EMBL/GenBank/DDBJ databases">
        <title>The genomes of 5 underutilized Papilionoideae crops provide insights into root nodulation and disease resistanc.</title>
        <authorList>
            <person name="Jiang F."/>
        </authorList>
    </citation>
    <scope>NUCLEOTIDE SEQUENCE [LARGE SCALE GENOMIC DNA]</scope>
    <source>
        <strain evidence="2">DUOXIRENSHENG_FW03</strain>
        <tissue evidence="2">Leaves</tissue>
    </source>
</reference>
<name>A0AAN9S7C5_PSOTE</name>
<proteinExistence type="predicted"/>
<feature type="transmembrane region" description="Helical" evidence="1">
    <location>
        <begin position="312"/>
        <end position="333"/>
    </location>
</feature>
<gene>
    <name evidence="2" type="ORF">VNO78_25561</name>
</gene>
<feature type="transmembrane region" description="Helical" evidence="1">
    <location>
        <begin position="252"/>
        <end position="270"/>
    </location>
</feature>
<dbReference type="GO" id="GO:0009975">
    <property type="term" value="F:cyclase activity"/>
    <property type="evidence" value="ECO:0007669"/>
    <property type="project" value="TreeGrafter"/>
</dbReference>
<keyword evidence="3" id="KW-1185">Reference proteome</keyword>
<dbReference type="Proteomes" id="UP001386955">
    <property type="component" value="Unassembled WGS sequence"/>
</dbReference>
<dbReference type="PANTHER" id="PTHR31045">
    <property type="entry name" value="PLAC8 FAMILY PROTEIN-RELATED"/>
    <property type="match status" value="1"/>
</dbReference>